<protein>
    <submittedName>
        <fullName evidence="2">Uncharacterized protein</fullName>
    </submittedName>
</protein>
<evidence type="ECO:0000256" key="1">
    <source>
        <dbReference type="SAM" id="MobiDB-lite"/>
    </source>
</evidence>
<feature type="region of interest" description="Disordered" evidence="1">
    <location>
        <begin position="182"/>
        <end position="225"/>
    </location>
</feature>
<name>A0A8J9S541_PHATR</name>
<evidence type="ECO:0000313" key="2">
    <source>
        <dbReference type="EMBL" id="CAG9283431.1"/>
    </source>
</evidence>
<feature type="region of interest" description="Disordered" evidence="1">
    <location>
        <begin position="89"/>
        <end position="120"/>
    </location>
</feature>
<gene>
    <name evidence="2" type="ORF">PTTT1_LOCUS22763</name>
</gene>
<proteinExistence type="predicted"/>
<organism evidence="2">
    <name type="scientific">Phaeodactylum tricornutum</name>
    <name type="common">Diatom</name>
    <dbReference type="NCBI Taxonomy" id="2850"/>
    <lineage>
        <taxon>Eukaryota</taxon>
        <taxon>Sar</taxon>
        <taxon>Stramenopiles</taxon>
        <taxon>Ochrophyta</taxon>
        <taxon>Bacillariophyta</taxon>
        <taxon>Bacillariophyceae</taxon>
        <taxon>Bacillariophycidae</taxon>
        <taxon>Naviculales</taxon>
        <taxon>Phaeodactylaceae</taxon>
        <taxon>Phaeodactylum</taxon>
    </lineage>
</organism>
<dbReference type="EMBL" id="OU594960">
    <property type="protein sequence ID" value="CAG9283431.1"/>
    <property type="molecule type" value="Genomic_DNA"/>
</dbReference>
<dbReference type="AlphaFoldDB" id="A0A8J9S541"/>
<feature type="compositionally biased region" description="Basic and acidic residues" evidence="1">
    <location>
        <begin position="182"/>
        <end position="195"/>
    </location>
</feature>
<sequence>MDVPLDAGPATDGVRILATRTVVVPPIPPRHFRSILLESAQSPCATQDPNRTAMHLLYADKEMALVQYYGLPGYVREKWNARNPTVSLTATPMASSSSSSSKTTSDSPVPPTPNALSSSPTKAKIAFVITASRKEELITRLGYTPDAVKKLTPLQASLILQHDVTPATQATQLPPLERAYEDETAARAAAERARVPDAPAAPSDADTQPSVSPTQPSSELEPSSQATALMSVDDHSTPKYDETQGSLVTNPANVAIQKAAPSSVPTAFTFLSQNELYNPPVHSGGSLLDKRDQSTSSVTASKTWYQVVAVYENDPGSSDRQHDDTASSSEEPVGLYQSFEEAKLGKATFELFSSRRMAERRSNYTTRYEIRTVVK</sequence>
<feature type="compositionally biased region" description="Low complexity" evidence="1">
    <location>
        <begin position="196"/>
        <end position="218"/>
    </location>
</feature>
<feature type="compositionally biased region" description="Low complexity" evidence="1">
    <location>
        <begin position="89"/>
        <end position="107"/>
    </location>
</feature>
<accession>A0A8J9S541</accession>
<reference evidence="2" key="1">
    <citation type="submission" date="2022-02" db="EMBL/GenBank/DDBJ databases">
        <authorList>
            <person name="Giguere J D."/>
        </authorList>
    </citation>
    <scope>NUCLEOTIDE SEQUENCE</scope>
    <source>
        <strain evidence="2">CCAP 1055/1</strain>
    </source>
</reference>
<dbReference type="Proteomes" id="UP000836788">
    <property type="component" value="Chromosome 19"/>
</dbReference>